<dbReference type="Pfam" id="PF12911">
    <property type="entry name" value="OppC_N"/>
    <property type="match status" value="1"/>
</dbReference>
<evidence type="ECO:0000313" key="9">
    <source>
        <dbReference type="EMBL" id="GAA5502921.1"/>
    </source>
</evidence>
<feature type="transmembrane region" description="Helical" evidence="7">
    <location>
        <begin position="29"/>
        <end position="51"/>
    </location>
</feature>
<dbReference type="NCBIfam" id="NF045476">
    <property type="entry name" value="Opp4C"/>
    <property type="match status" value="1"/>
</dbReference>
<dbReference type="Pfam" id="PF00528">
    <property type="entry name" value="BPD_transp_1"/>
    <property type="match status" value="1"/>
</dbReference>
<evidence type="ECO:0000256" key="5">
    <source>
        <dbReference type="ARBA" id="ARBA00022989"/>
    </source>
</evidence>
<dbReference type="PANTHER" id="PTHR43386:SF1">
    <property type="entry name" value="D,D-DIPEPTIDE TRANSPORT SYSTEM PERMEASE PROTEIN DDPC-RELATED"/>
    <property type="match status" value="1"/>
</dbReference>
<dbReference type="InterPro" id="IPR050366">
    <property type="entry name" value="BP-dependent_transpt_permease"/>
</dbReference>
<evidence type="ECO:0000256" key="1">
    <source>
        <dbReference type="ARBA" id="ARBA00004651"/>
    </source>
</evidence>
<evidence type="ECO:0000313" key="10">
    <source>
        <dbReference type="Proteomes" id="UP001458946"/>
    </source>
</evidence>
<evidence type="ECO:0000256" key="7">
    <source>
        <dbReference type="RuleBase" id="RU363032"/>
    </source>
</evidence>
<dbReference type="RefSeq" id="WP_353542893.1">
    <property type="nucleotide sequence ID" value="NZ_BAABRN010000033.1"/>
</dbReference>
<evidence type="ECO:0000259" key="8">
    <source>
        <dbReference type="PROSITE" id="PS50928"/>
    </source>
</evidence>
<protein>
    <submittedName>
        <fullName evidence="9">Glutathione transport system permease protein GsiD</fullName>
    </submittedName>
</protein>
<dbReference type="InterPro" id="IPR053523">
    <property type="entry name" value="Oligopeptide_permease_AppC"/>
</dbReference>
<dbReference type="PROSITE" id="PS50928">
    <property type="entry name" value="ABC_TM1"/>
    <property type="match status" value="1"/>
</dbReference>
<proteinExistence type="inferred from homology"/>
<feature type="transmembrane region" description="Helical" evidence="7">
    <location>
        <begin position="203"/>
        <end position="224"/>
    </location>
</feature>
<dbReference type="Gene3D" id="1.10.3720.10">
    <property type="entry name" value="MetI-like"/>
    <property type="match status" value="1"/>
</dbReference>
<dbReference type="CDD" id="cd06261">
    <property type="entry name" value="TM_PBP2"/>
    <property type="match status" value="1"/>
</dbReference>
<keyword evidence="4 7" id="KW-0812">Transmembrane</keyword>
<feature type="domain" description="ABC transmembrane type-1" evidence="8">
    <location>
        <begin position="90"/>
        <end position="281"/>
    </location>
</feature>
<dbReference type="EMBL" id="BAABRN010000033">
    <property type="protein sequence ID" value="GAA5502921.1"/>
    <property type="molecule type" value="Genomic_DNA"/>
</dbReference>
<accession>A0ABP9VCF1</accession>
<evidence type="ECO:0000256" key="2">
    <source>
        <dbReference type="ARBA" id="ARBA00022448"/>
    </source>
</evidence>
<keyword evidence="2 7" id="KW-0813">Transport</keyword>
<evidence type="ECO:0000256" key="6">
    <source>
        <dbReference type="ARBA" id="ARBA00023136"/>
    </source>
</evidence>
<keyword evidence="10" id="KW-1185">Reference proteome</keyword>
<feature type="transmembrane region" description="Helical" evidence="7">
    <location>
        <begin position="129"/>
        <end position="150"/>
    </location>
</feature>
<keyword evidence="5 7" id="KW-1133">Transmembrane helix</keyword>
<sequence>MTALSPSSPMRVNRTPTSMAMKRFLRHRLAVVGLVMLTLIVLLVGFGPLIAKFQPDQIDLMARSQPPSATHWLGTDQTGRDIFARTLSAGRVSLLVGILSTLISVVVGTTLGALAGYFGGWVDNLIMRFVDVVMTFPSIIVLLTLAAIIGPGIDKTIIIIGLLGWPLAARLVRSKLLSVRELDFISAATALGASDRRILLKHALPNVIDVLVVFVSLGVASAILTEAGLSFLGLGVQPPQASWGNLLTTARELNVLENYPWQWMPAGAFIVLTVLATNFLGDGLRDALDPKAKQ</sequence>
<keyword evidence="6 7" id="KW-0472">Membrane</keyword>
<dbReference type="InterPro" id="IPR000515">
    <property type="entry name" value="MetI-like"/>
</dbReference>
<evidence type="ECO:0000256" key="3">
    <source>
        <dbReference type="ARBA" id="ARBA00022475"/>
    </source>
</evidence>
<comment type="similarity">
    <text evidence="7">Belongs to the binding-protein-dependent transport system permease family.</text>
</comment>
<name>A0ABP9VCF1_9DEIO</name>
<keyword evidence="3" id="KW-1003">Cell membrane</keyword>
<organism evidence="9 10">
    <name type="scientific">Deinococcus xinjiangensis</name>
    <dbReference type="NCBI Taxonomy" id="457454"/>
    <lineage>
        <taxon>Bacteria</taxon>
        <taxon>Thermotogati</taxon>
        <taxon>Deinococcota</taxon>
        <taxon>Deinococci</taxon>
        <taxon>Deinococcales</taxon>
        <taxon>Deinococcaceae</taxon>
        <taxon>Deinococcus</taxon>
    </lineage>
</organism>
<gene>
    <name evidence="9" type="primary">gsiD_3</name>
    <name evidence="9" type="ORF">Dxin01_02668</name>
</gene>
<dbReference type="InterPro" id="IPR025966">
    <property type="entry name" value="OppC_N"/>
</dbReference>
<reference evidence="9 10" key="1">
    <citation type="submission" date="2024-02" db="EMBL/GenBank/DDBJ databases">
        <title>Deinococcus xinjiangensis NBRC 107630.</title>
        <authorList>
            <person name="Ichikawa N."/>
            <person name="Katano-Makiyama Y."/>
            <person name="Hidaka K."/>
        </authorList>
    </citation>
    <scope>NUCLEOTIDE SEQUENCE [LARGE SCALE GENOMIC DNA]</scope>
    <source>
        <strain evidence="9 10">NBRC 107630</strain>
    </source>
</reference>
<comment type="caution">
    <text evidence="9">The sequence shown here is derived from an EMBL/GenBank/DDBJ whole genome shotgun (WGS) entry which is preliminary data.</text>
</comment>
<dbReference type="SUPFAM" id="SSF161098">
    <property type="entry name" value="MetI-like"/>
    <property type="match status" value="1"/>
</dbReference>
<evidence type="ECO:0000256" key="4">
    <source>
        <dbReference type="ARBA" id="ARBA00022692"/>
    </source>
</evidence>
<dbReference type="Proteomes" id="UP001458946">
    <property type="component" value="Unassembled WGS sequence"/>
</dbReference>
<feature type="transmembrane region" description="Helical" evidence="7">
    <location>
        <begin position="261"/>
        <end position="281"/>
    </location>
</feature>
<feature type="transmembrane region" description="Helical" evidence="7">
    <location>
        <begin position="94"/>
        <end position="117"/>
    </location>
</feature>
<dbReference type="InterPro" id="IPR035906">
    <property type="entry name" value="MetI-like_sf"/>
</dbReference>
<comment type="subcellular location">
    <subcellularLocation>
        <location evidence="1 7">Cell membrane</location>
        <topology evidence="1 7">Multi-pass membrane protein</topology>
    </subcellularLocation>
</comment>
<dbReference type="PANTHER" id="PTHR43386">
    <property type="entry name" value="OLIGOPEPTIDE TRANSPORT SYSTEM PERMEASE PROTEIN APPC"/>
    <property type="match status" value="1"/>
</dbReference>